<dbReference type="AlphaFoldDB" id="A0A2D0AIR7"/>
<proteinExistence type="predicted"/>
<name>A0A2D0AIR7_9FLAO</name>
<sequence>MKKGKLFSKEEANLLEEIILNRRDVRGNRFLDKTIDNDLLDKLLFSALHAPSVGFSQPWEFLIIKNKTVKEQIKQSFDEENHKAITCFQDEKQKEYIKLKLEGIIESPVNIAVFYKPSNNPVLGQTSMPEMGLYSVVCAVQNMWLTARSLNIGIGWVSILNEEKVKNILNAPKENKLIAYLCVGYVDTFYTQPELELLRWEKRKEKDTVVRIID</sequence>
<feature type="domain" description="Nitroreductase" evidence="4">
    <location>
        <begin position="19"/>
        <end position="185"/>
    </location>
</feature>
<dbReference type="InterPro" id="IPR050627">
    <property type="entry name" value="Nitroreductase/BluB"/>
</dbReference>
<dbReference type="RefSeq" id="WP_088390845.1">
    <property type="nucleotide sequence ID" value="NZ_MTCZ01000013.1"/>
</dbReference>
<dbReference type="Pfam" id="PF00881">
    <property type="entry name" value="Nitroreductase"/>
    <property type="match status" value="1"/>
</dbReference>
<keyword evidence="2" id="KW-0288">FMN</keyword>
<dbReference type="GO" id="GO:0016491">
    <property type="term" value="F:oxidoreductase activity"/>
    <property type="evidence" value="ECO:0007669"/>
    <property type="project" value="UniProtKB-KW"/>
</dbReference>
<comment type="caution">
    <text evidence="5">The sequence shown here is derived from an EMBL/GenBank/DDBJ whole genome shotgun (WGS) entry which is preliminary data.</text>
</comment>
<evidence type="ECO:0000256" key="1">
    <source>
        <dbReference type="ARBA" id="ARBA00022630"/>
    </source>
</evidence>
<dbReference type="Gene3D" id="3.40.109.10">
    <property type="entry name" value="NADH Oxidase"/>
    <property type="match status" value="1"/>
</dbReference>
<dbReference type="Proteomes" id="UP000197768">
    <property type="component" value="Unassembled WGS sequence"/>
</dbReference>
<organism evidence="5 6">
    <name type="scientific">Flavobacterium davisii</name>
    <dbReference type="NCBI Taxonomy" id="2906077"/>
    <lineage>
        <taxon>Bacteria</taxon>
        <taxon>Pseudomonadati</taxon>
        <taxon>Bacteroidota</taxon>
        <taxon>Flavobacteriia</taxon>
        <taxon>Flavobacteriales</taxon>
        <taxon>Flavobacteriaceae</taxon>
        <taxon>Flavobacterium</taxon>
    </lineage>
</organism>
<dbReference type="PANTHER" id="PTHR23026">
    <property type="entry name" value="NADPH NITROREDUCTASE"/>
    <property type="match status" value="1"/>
</dbReference>
<protein>
    <submittedName>
        <fullName evidence="5">5,6-dimethylbenzimidazole synthase</fullName>
    </submittedName>
</protein>
<accession>A0A2D0AIR7</accession>
<evidence type="ECO:0000256" key="2">
    <source>
        <dbReference type="ARBA" id="ARBA00022643"/>
    </source>
</evidence>
<dbReference type="InterPro" id="IPR029479">
    <property type="entry name" value="Nitroreductase"/>
</dbReference>
<evidence type="ECO:0000259" key="4">
    <source>
        <dbReference type="Pfam" id="PF00881"/>
    </source>
</evidence>
<dbReference type="EMBL" id="MTCZ01000013">
    <property type="protein sequence ID" value="OWP84920.1"/>
    <property type="molecule type" value="Genomic_DNA"/>
</dbReference>
<evidence type="ECO:0000313" key="5">
    <source>
        <dbReference type="EMBL" id="OWP84920.1"/>
    </source>
</evidence>
<evidence type="ECO:0000256" key="3">
    <source>
        <dbReference type="ARBA" id="ARBA00023002"/>
    </source>
</evidence>
<keyword evidence="3" id="KW-0560">Oxidoreductase</keyword>
<dbReference type="InterPro" id="IPR000415">
    <property type="entry name" value="Nitroreductase-like"/>
</dbReference>
<dbReference type="SUPFAM" id="SSF55469">
    <property type="entry name" value="FMN-dependent nitroreductase-like"/>
    <property type="match status" value="1"/>
</dbReference>
<dbReference type="PANTHER" id="PTHR23026:SF90">
    <property type="entry name" value="IODOTYROSINE DEIODINASE 1"/>
    <property type="match status" value="1"/>
</dbReference>
<dbReference type="NCBIfam" id="TIGR02476">
    <property type="entry name" value="BluB"/>
    <property type="match status" value="1"/>
</dbReference>
<evidence type="ECO:0000313" key="6">
    <source>
        <dbReference type="Proteomes" id="UP000197768"/>
    </source>
</evidence>
<dbReference type="InterPro" id="IPR012825">
    <property type="entry name" value="BluB"/>
</dbReference>
<reference evidence="5 6" key="1">
    <citation type="journal article" date="2017" name="Infect. Genet. Evol.">
        <title>Comparative genome analysis of fish pathogen Flavobacterium columnare reveals extensive sequence diversity within the species.</title>
        <authorList>
            <person name="Kayansamruaj P."/>
            <person name="Dong H.T."/>
            <person name="Hirono I."/>
            <person name="Kondo H."/>
            <person name="Senapin S."/>
            <person name="Rodkhum C."/>
        </authorList>
    </citation>
    <scope>NUCLEOTIDE SEQUENCE [LARGE SCALE GENOMIC DNA]</scope>
    <source>
        <strain evidence="5 6">1215</strain>
    </source>
</reference>
<gene>
    <name evidence="5" type="ORF">BWK59_02790</name>
</gene>
<keyword evidence="1" id="KW-0285">Flavoprotein</keyword>